<evidence type="ECO:0000313" key="3">
    <source>
        <dbReference type="Proteomes" id="UP000236500"/>
    </source>
</evidence>
<comment type="caution">
    <text evidence="2">The sequence shown here is derived from an EMBL/GenBank/DDBJ whole genome shotgun (WGS) entry which is preliminary data.</text>
</comment>
<proteinExistence type="predicted"/>
<keyword evidence="1" id="KW-0175">Coiled coil</keyword>
<feature type="coiled-coil region" evidence="1">
    <location>
        <begin position="1"/>
        <end position="88"/>
    </location>
</feature>
<keyword evidence="3" id="KW-1185">Reference proteome</keyword>
<evidence type="ECO:0000313" key="2">
    <source>
        <dbReference type="EMBL" id="PNP94935.1"/>
    </source>
</evidence>
<reference evidence="2 3" key="1">
    <citation type="submission" date="2016-11" db="EMBL/GenBank/DDBJ databases">
        <title>Whole Genome Sequence of Listeria newyorkensis.</title>
        <authorList>
            <person name="Frink S."/>
            <person name="Morales C."/>
            <person name="Kiang D."/>
        </authorList>
    </citation>
    <scope>NUCLEOTIDE SEQUENCE [LARGE SCALE GENOMIC DNA]</scope>
    <source>
        <strain evidence="2 3">F1604011-044</strain>
    </source>
</reference>
<protein>
    <submittedName>
        <fullName evidence="2">Uncharacterized protein</fullName>
    </submittedName>
</protein>
<organism evidence="2 3">
    <name type="scientific">Listeria newyorkensis</name>
    <dbReference type="NCBI Taxonomy" id="1497681"/>
    <lineage>
        <taxon>Bacteria</taxon>
        <taxon>Bacillati</taxon>
        <taxon>Bacillota</taxon>
        <taxon>Bacilli</taxon>
        <taxon>Bacillales</taxon>
        <taxon>Listeriaceae</taxon>
        <taxon>Listeria</taxon>
    </lineage>
</organism>
<name>A0ABX4XRM3_9LIST</name>
<dbReference type="RefSeq" id="WP_036091042.1">
    <property type="nucleotide sequence ID" value="NZ_BJEY01000002.1"/>
</dbReference>
<sequence length="111" mass="13170">MTNAEQQIKQLKEKITEQEQVIQKKQVETTAFKKKIYDLLGEQKSALETLNMELAERQNEVQAQKEKCAKTLQQLEHMKQRYERLNDSKLVKISRKYWAMNKNTKAKGENQ</sequence>
<accession>A0ABX4XRM3</accession>
<gene>
    <name evidence="2" type="ORF">BMT55_00880</name>
</gene>
<dbReference type="EMBL" id="MPDH01000001">
    <property type="protein sequence ID" value="PNP94935.1"/>
    <property type="molecule type" value="Genomic_DNA"/>
</dbReference>
<evidence type="ECO:0000256" key="1">
    <source>
        <dbReference type="SAM" id="Coils"/>
    </source>
</evidence>
<dbReference type="Proteomes" id="UP000236500">
    <property type="component" value="Unassembled WGS sequence"/>
</dbReference>